<dbReference type="Proteomes" id="UP001162318">
    <property type="component" value="Unassembled WGS sequence"/>
</dbReference>
<reference evidence="1" key="1">
    <citation type="submission" date="2022-09" db="EMBL/GenBank/DDBJ databases">
        <title>Intensive care unit water sources are persistently colonized with multi-drug resistant bacteria and are the site of extensive horizontal gene transfer of antibiotic resistance genes.</title>
        <authorList>
            <person name="Diorio-Toth L."/>
        </authorList>
    </citation>
    <scope>NUCLEOTIDE SEQUENCE</scope>
    <source>
        <strain evidence="1">GD03659</strain>
    </source>
</reference>
<dbReference type="Pfam" id="PF10038">
    <property type="entry name" value="DUF2274"/>
    <property type="match status" value="1"/>
</dbReference>
<gene>
    <name evidence="1" type="ORF">N5J77_27930</name>
</gene>
<evidence type="ECO:0000313" key="2">
    <source>
        <dbReference type="Proteomes" id="UP001162318"/>
    </source>
</evidence>
<dbReference type="AlphaFoldDB" id="A0AA42X0T4"/>
<protein>
    <submittedName>
        <fullName evidence="1">DUF2274 domain-containing protein</fullName>
    </submittedName>
</protein>
<dbReference type="RefSeq" id="WP_069336497.1">
    <property type="nucleotide sequence ID" value="NZ_CALUBW010000014.1"/>
</dbReference>
<evidence type="ECO:0000313" key="1">
    <source>
        <dbReference type="EMBL" id="MDH2134965.1"/>
    </source>
</evidence>
<accession>A0AA42X0T4</accession>
<dbReference type="EMBL" id="JAOCKX010000079">
    <property type="protein sequence ID" value="MDH2134965.1"/>
    <property type="molecule type" value="Genomic_DNA"/>
</dbReference>
<organism evidence="1 2">
    <name type="scientific">Sphingobium yanoikuyae</name>
    <name type="common">Sphingomonas yanoikuyae</name>
    <dbReference type="NCBI Taxonomy" id="13690"/>
    <lineage>
        <taxon>Bacteria</taxon>
        <taxon>Pseudomonadati</taxon>
        <taxon>Pseudomonadota</taxon>
        <taxon>Alphaproteobacteria</taxon>
        <taxon>Sphingomonadales</taxon>
        <taxon>Sphingomonadaceae</taxon>
        <taxon>Sphingobium</taxon>
    </lineage>
</organism>
<proteinExistence type="predicted"/>
<sequence length="76" mass="8550">MVDIKLARLPDRTPVKLAITITPDLQSALNDYAAIYAQAYGREEPVTELIPAMLTSFLESDRSFTRAREEARKGRP</sequence>
<dbReference type="InterPro" id="IPR018733">
    <property type="entry name" value="DUF2274"/>
</dbReference>
<comment type="caution">
    <text evidence="1">The sequence shown here is derived from an EMBL/GenBank/DDBJ whole genome shotgun (WGS) entry which is preliminary data.</text>
</comment>
<name>A0AA42X0T4_SPHYA</name>